<keyword evidence="3" id="KW-1185">Reference proteome</keyword>
<protein>
    <submittedName>
        <fullName evidence="2">Uncharacterized protein</fullName>
    </submittedName>
</protein>
<keyword evidence="1" id="KW-0732">Signal</keyword>
<evidence type="ECO:0000313" key="3">
    <source>
        <dbReference type="Proteomes" id="UP000326198"/>
    </source>
</evidence>
<dbReference type="OrthoDB" id="4386699at2759"/>
<sequence>MQLLAILIAACAPALVTAGRKPGDICAPYPGGFCDEGLHCISCRPGVPGAPGVCAYRDPCRRDDEDWL</sequence>
<feature type="chain" id="PRO_5025048784" evidence="1">
    <location>
        <begin position="19"/>
        <end position="68"/>
    </location>
</feature>
<evidence type="ECO:0000256" key="1">
    <source>
        <dbReference type="SAM" id="SignalP"/>
    </source>
</evidence>
<dbReference type="Proteomes" id="UP000326198">
    <property type="component" value="Unassembled WGS sequence"/>
</dbReference>
<feature type="signal peptide" evidence="1">
    <location>
        <begin position="1"/>
        <end position="18"/>
    </location>
</feature>
<accession>A0A5N7ARC5</accession>
<dbReference type="AlphaFoldDB" id="A0A5N7ARC5"/>
<gene>
    <name evidence="2" type="ORF">BDV26DRAFT_275274</name>
</gene>
<name>A0A5N7ARC5_9EURO</name>
<reference evidence="2 3" key="1">
    <citation type="submission" date="2019-04" db="EMBL/GenBank/DDBJ databases">
        <title>Friends and foes A comparative genomics studyof 23 Aspergillus species from section Flavi.</title>
        <authorList>
            <consortium name="DOE Joint Genome Institute"/>
            <person name="Kjaerbolling I."/>
            <person name="Vesth T."/>
            <person name="Frisvad J.C."/>
            <person name="Nybo J.L."/>
            <person name="Theobald S."/>
            <person name="Kildgaard S."/>
            <person name="Isbrandt T."/>
            <person name="Kuo A."/>
            <person name="Sato A."/>
            <person name="Lyhne E.K."/>
            <person name="Kogle M.E."/>
            <person name="Wiebenga A."/>
            <person name="Kun R.S."/>
            <person name="Lubbers R.J."/>
            <person name="Makela M.R."/>
            <person name="Barry K."/>
            <person name="Chovatia M."/>
            <person name="Clum A."/>
            <person name="Daum C."/>
            <person name="Haridas S."/>
            <person name="He G."/>
            <person name="LaButti K."/>
            <person name="Lipzen A."/>
            <person name="Mondo S."/>
            <person name="Riley R."/>
            <person name="Salamov A."/>
            <person name="Simmons B.A."/>
            <person name="Magnuson J.K."/>
            <person name="Henrissat B."/>
            <person name="Mortensen U.H."/>
            <person name="Larsen T.O."/>
            <person name="Devries R.P."/>
            <person name="Grigoriev I.V."/>
            <person name="Machida M."/>
            <person name="Baker S.E."/>
            <person name="Andersen M.R."/>
        </authorList>
    </citation>
    <scope>NUCLEOTIDE SEQUENCE [LARGE SCALE GENOMIC DNA]</scope>
    <source>
        <strain evidence="2 3">IBT 29228</strain>
    </source>
</reference>
<proteinExistence type="predicted"/>
<organism evidence="2 3">
    <name type="scientific">Aspergillus bertholletiae</name>
    <dbReference type="NCBI Taxonomy" id="1226010"/>
    <lineage>
        <taxon>Eukaryota</taxon>
        <taxon>Fungi</taxon>
        <taxon>Dikarya</taxon>
        <taxon>Ascomycota</taxon>
        <taxon>Pezizomycotina</taxon>
        <taxon>Eurotiomycetes</taxon>
        <taxon>Eurotiomycetidae</taxon>
        <taxon>Eurotiales</taxon>
        <taxon>Aspergillaceae</taxon>
        <taxon>Aspergillus</taxon>
        <taxon>Aspergillus subgen. Circumdati</taxon>
    </lineage>
</organism>
<dbReference type="EMBL" id="ML736391">
    <property type="protein sequence ID" value="KAE8371866.1"/>
    <property type="molecule type" value="Genomic_DNA"/>
</dbReference>
<evidence type="ECO:0000313" key="2">
    <source>
        <dbReference type="EMBL" id="KAE8371866.1"/>
    </source>
</evidence>